<reference evidence="1 2" key="1">
    <citation type="submission" date="2020-03" db="EMBL/GenBank/DDBJ databases">
        <title>Draft genome sequence of environmentally isolated cultures.</title>
        <authorList>
            <person name="Wilson H.S."/>
            <person name="De Leon M.E."/>
        </authorList>
    </citation>
    <scope>NUCLEOTIDE SEQUENCE [LARGE SCALE GENOMIC DNA]</scope>
    <source>
        <strain evidence="1 2">HSC-31F16</strain>
    </source>
</reference>
<protein>
    <submittedName>
        <fullName evidence="1">Uncharacterized protein</fullName>
    </submittedName>
</protein>
<sequence>MKADSLHKDIAAYKIQQAEKWNHHPLKTVGRLASTYEVRPLLISLAIEIGSEKLASIAAAVAEIEDQRQALGRRCHRHVTDKQRQALAAALLEKYGSPRNIVKAAWHMTDQEIDEAEA</sequence>
<evidence type="ECO:0000313" key="2">
    <source>
        <dbReference type="Proteomes" id="UP001515641"/>
    </source>
</evidence>
<dbReference type="EMBL" id="JAAOMA010000034">
    <property type="protein sequence ID" value="NHR07451.1"/>
    <property type="molecule type" value="Genomic_DNA"/>
</dbReference>
<keyword evidence="2" id="KW-1185">Reference proteome</keyword>
<evidence type="ECO:0000313" key="1">
    <source>
        <dbReference type="EMBL" id="NHR07451.1"/>
    </source>
</evidence>
<gene>
    <name evidence="1" type="ORF">HA052_19860</name>
</gene>
<organism evidence="1 2">
    <name type="scientific">Chromobacterium fluminis</name>
    <dbReference type="NCBI Taxonomy" id="3044269"/>
    <lineage>
        <taxon>Bacteria</taxon>
        <taxon>Pseudomonadati</taxon>
        <taxon>Pseudomonadota</taxon>
        <taxon>Betaproteobacteria</taxon>
        <taxon>Neisseriales</taxon>
        <taxon>Chromobacteriaceae</taxon>
        <taxon>Chromobacterium</taxon>
    </lineage>
</organism>
<name>A0ABX0LDF5_9NEIS</name>
<comment type="caution">
    <text evidence="1">The sequence shown here is derived from an EMBL/GenBank/DDBJ whole genome shotgun (WGS) entry which is preliminary data.</text>
</comment>
<dbReference type="Proteomes" id="UP001515641">
    <property type="component" value="Unassembled WGS sequence"/>
</dbReference>
<dbReference type="RefSeq" id="WP_166453258.1">
    <property type="nucleotide sequence ID" value="NZ_JAAOMA010000034.1"/>
</dbReference>
<accession>A0ABX0LDF5</accession>
<proteinExistence type="predicted"/>